<proteinExistence type="predicted"/>
<keyword evidence="2" id="KW-0489">Methyltransferase</keyword>
<dbReference type="Proteomes" id="UP000030151">
    <property type="component" value="Unassembled WGS sequence"/>
</dbReference>
<dbReference type="PANTHER" id="PTHR34203:SF15">
    <property type="entry name" value="SLL1173 PROTEIN"/>
    <property type="match status" value="1"/>
</dbReference>
<dbReference type="AlphaFoldDB" id="A0A0A1UUU3"/>
<dbReference type="OrthoDB" id="5835829at2759"/>
<dbReference type="InterPro" id="IPR006342">
    <property type="entry name" value="FkbM_mtfrase"/>
</dbReference>
<dbReference type="SUPFAM" id="SSF53335">
    <property type="entry name" value="S-adenosyl-L-methionine-dependent methyltransferases"/>
    <property type="match status" value="1"/>
</dbReference>
<keyword evidence="2" id="KW-0808">Transferase</keyword>
<evidence type="ECO:0000313" key="3">
    <source>
        <dbReference type="Proteomes" id="UP000030151"/>
    </source>
</evidence>
<reference evidence="2 3" key="1">
    <citation type="submission" date="2014-02" db="EMBL/GenBank/DDBJ databases">
        <title>The genome sequence of the entomopathogenic fungus Metarhizium robertsii ARSEF 2575.</title>
        <authorList>
            <person name="Giuliano Garisto Donzelli B."/>
            <person name="Roe B.A."/>
            <person name="Macmil S.L."/>
            <person name="Krasnoff S.B."/>
            <person name="Gibson D.M."/>
        </authorList>
    </citation>
    <scope>NUCLEOTIDE SEQUENCE [LARGE SCALE GENOMIC DNA]</scope>
    <source>
        <strain evidence="2 3">ARSEF 2575</strain>
    </source>
</reference>
<dbReference type="NCBIfam" id="TIGR01444">
    <property type="entry name" value="fkbM_fam"/>
    <property type="match status" value="1"/>
</dbReference>
<dbReference type="HOGENOM" id="CLU_063680_0_0_1"/>
<accession>A0A0A1UUU3</accession>
<dbReference type="PANTHER" id="PTHR34203">
    <property type="entry name" value="METHYLTRANSFERASE, FKBM FAMILY PROTEIN"/>
    <property type="match status" value="1"/>
</dbReference>
<comment type="caution">
    <text evidence="2">The sequence shown here is derived from an EMBL/GenBank/DDBJ whole genome shotgun (WGS) entry which is preliminary data.</text>
</comment>
<dbReference type="eggNOG" id="ENOG502S8ND">
    <property type="taxonomic scope" value="Eukaryota"/>
</dbReference>
<dbReference type="Pfam" id="PF05050">
    <property type="entry name" value="Methyltransf_21"/>
    <property type="match status" value="1"/>
</dbReference>
<evidence type="ECO:0000313" key="2">
    <source>
        <dbReference type="EMBL" id="EXV01522.1"/>
    </source>
</evidence>
<feature type="domain" description="Methyltransferase FkbM" evidence="1">
    <location>
        <begin position="52"/>
        <end position="227"/>
    </location>
</feature>
<dbReference type="GO" id="GO:0008168">
    <property type="term" value="F:methyltransferase activity"/>
    <property type="evidence" value="ECO:0007669"/>
    <property type="project" value="UniProtKB-KW"/>
</dbReference>
<dbReference type="Gene3D" id="3.40.50.150">
    <property type="entry name" value="Vaccinia Virus protein VP39"/>
    <property type="match status" value="1"/>
</dbReference>
<sequence length="252" mass="28536">MAAEIQKLEMSDGFLVYANPKAAMETQFIHKEIFQDKCYDVAPFPEDAFMIDAGGNIGMFSLYMKKKYPAATILAFEPAPTTFNTFKKNMELHNISGVQVYQCGLGRENSNETLTFYPNMPGNSTLHGGEKEEFIKTADSEHPVIKLLSEVEQVQVDVKRLSGFLNDLPDLKRIDLLKIDVEGAELDIFRGLDNVHWDLIENIVLEICDHNGALEEAEALLREKGFETSKELADWAPKEMPMYMMVAKRAHH</sequence>
<gene>
    <name evidence="2" type="ORF">X797_005038</name>
</gene>
<dbReference type="GO" id="GO:0032259">
    <property type="term" value="P:methylation"/>
    <property type="evidence" value="ECO:0007669"/>
    <property type="project" value="UniProtKB-KW"/>
</dbReference>
<dbReference type="InterPro" id="IPR029063">
    <property type="entry name" value="SAM-dependent_MTases_sf"/>
</dbReference>
<organism evidence="2 3">
    <name type="scientific">Metarhizium robertsii</name>
    <dbReference type="NCBI Taxonomy" id="568076"/>
    <lineage>
        <taxon>Eukaryota</taxon>
        <taxon>Fungi</taxon>
        <taxon>Dikarya</taxon>
        <taxon>Ascomycota</taxon>
        <taxon>Pezizomycotina</taxon>
        <taxon>Sordariomycetes</taxon>
        <taxon>Hypocreomycetidae</taxon>
        <taxon>Hypocreales</taxon>
        <taxon>Clavicipitaceae</taxon>
        <taxon>Metarhizium</taxon>
    </lineage>
</organism>
<name>A0A0A1UUU3_9HYPO</name>
<dbReference type="InterPro" id="IPR052514">
    <property type="entry name" value="SAM-dependent_MTase"/>
</dbReference>
<dbReference type="EMBL" id="JELW01000007">
    <property type="protein sequence ID" value="EXV01522.1"/>
    <property type="molecule type" value="Genomic_DNA"/>
</dbReference>
<evidence type="ECO:0000259" key="1">
    <source>
        <dbReference type="Pfam" id="PF05050"/>
    </source>
</evidence>
<protein>
    <submittedName>
        <fullName evidence="2">Methyltransferase FkbM domain protein</fullName>
    </submittedName>
</protein>